<evidence type="ECO:0008006" key="5">
    <source>
        <dbReference type="Google" id="ProtNLM"/>
    </source>
</evidence>
<keyword evidence="2" id="KW-0472">Membrane</keyword>
<reference evidence="4" key="1">
    <citation type="submission" date="2024-06" db="EMBL/GenBank/DDBJ databases">
        <title>Multi-omics analyses provide insights into the biosynthesis of the anticancer antibiotic pleurotin in Hohenbuehelia grisea.</title>
        <authorList>
            <person name="Weaver J.A."/>
            <person name="Alberti F."/>
        </authorList>
    </citation>
    <scope>NUCLEOTIDE SEQUENCE [LARGE SCALE GENOMIC DNA]</scope>
    <source>
        <strain evidence="4">T-177</strain>
    </source>
</reference>
<comment type="caution">
    <text evidence="3">The sequence shown here is derived from an EMBL/GenBank/DDBJ whole genome shotgun (WGS) entry which is preliminary data.</text>
</comment>
<organism evidence="3 4">
    <name type="scientific">Hohenbuehelia grisea</name>
    <dbReference type="NCBI Taxonomy" id="104357"/>
    <lineage>
        <taxon>Eukaryota</taxon>
        <taxon>Fungi</taxon>
        <taxon>Dikarya</taxon>
        <taxon>Basidiomycota</taxon>
        <taxon>Agaricomycotina</taxon>
        <taxon>Agaricomycetes</taxon>
        <taxon>Agaricomycetidae</taxon>
        <taxon>Agaricales</taxon>
        <taxon>Pleurotineae</taxon>
        <taxon>Pleurotaceae</taxon>
        <taxon>Hohenbuehelia</taxon>
    </lineage>
</organism>
<keyword evidence="2" id="KW-0812">Transmembrane</keyword>
<feature type="transmembrane region" description="Helical" evidence="2">
    <location>
        <begin position="24"/>
        <end position="49"/>
    </location>
</feature>
<gene>
    <name evidence="3" type="ORF">HGRIS_005623</name>
</gene>
<feature type="region of interest" description="Disordered" evidence="1">
    <location>
        <begin position="55"/>
        <end position="139"/>
    </location>
</feature>
<proteinExistence type="predicted"/>
<dbReference type="Proteomes" id="UP001556367">
    <property type="component" value="Unassembled WGS sequence"/>
</dbReference>
<evidence type="ECO:0000256" key="1">
    <source>
        <dbReference type="SAM" id="MobiDB-lite"/>
    </source>
</evidence>
<feature type="compositionally biased region" description="Polar residues" evidence="1">
    <location>
        <begin position="156"/>
        <end position="167"/>
    </location>
</feature>
<keyword evidence="2" id="KW-1133">Transmembrane helix</keyword>
<dbReference type="EMBL" id="JASNQZ010000001">
    <property type="protein sequence ID" value="KAL0960589.1"/>
    <property type="molecule type" value="Genomic_DNA"/>
</dbReference>
<sequence>MYLSTFPRDIGPATNDDDTIIPPWAMVAIGVIIYAVIMLGVGIICHHYGCLGSRPQRNRSYQPRQSSSKQSAGLHRESATPSGSPSRRVSQIANSVRQTFVVNTVPPSRRVSGTGIEGVPRRSHTLDSAPPPSRRLSQMAESVGHVVLRTFEVESSPPSRRVSQVAEQSGRHQRQSFVGTPEGPSRRVSQATENAAIPPRRKERPPLVGLTSSETLNMAMLRPPPPAYAPPLPQYRASVIRDVEKENSEADRQRQSVVNSSSE</sequence>
<feature type="compositionally biased region" description="Basic and acidic residues" evidence="1">
    <location>
        <begin position="239"/>
        <end position="254"/>
    </location>
</feature>
<feature type="region of interest" description="Disordered" evidence="1">
    <location>
        <begin position="154"/>
        <end position="207"/>
    </location>
</feature>
<feature type="compositionally biased region" description="Polar residues" evidence="1">
    <location>
        <begin position="79"/>
        <end position="106"/>
    </location>
</feature>
<evidence type="ECO:0000313" key="3">
    <source>
        <dbReference type="EMBL" id="KAL0960589.1"/>
    </source>
</evidence>
<feature type="compositionally biased region" description="Polar residues" evidence="1">
    <location>
        <begin position="58"/>
        <end position="71"/>
    </location>
</feature>
<accession>A0ABR3JXE7</accession>
<feature type="region of interest" description="Disordered" evidence="1">
    <location>
        <begin position="239"/>
        <end position="263"/>
    </location>
</feature>
<evidence type="ECO:0000313" key="4">
    <source>
        <dbReference type="Proteomes" id="UP001556367"/>
    </source>
</evidence>
<name>A0ABR3JXE7_9AGAR</name>
<protein>
    <recommendedName>
        <fullName evidence="5">Transmembrane protein</fullName>
    </recommendedName>
</protein>
<evidence type="ECO:0000256" key="2">
    <source>
        <dbReference type="SAM" id="Phobius"/>
    </source>
</evidence>
<keyword evidence="4" id="KW-1185">Reference proteome</keyword>